<proteinExistence type="predicted"/>
<dbReference type="EMBL" id="CM002925">
    <property type="protein sequence ID" value="KGN54687.1"/>
    <property type="molecule type" value="Genomic_DNA"/>
</dbReference>
<gene>
    <name evidence="1" type="ORF">Csa_4G426750</name>
</gene>
<reference evidence="1 2" key="4">
    <citation type="journal article" date="2011" name="BMC Genomics">
        <title>RNA-Seq improves annotation of protein-coding genes in the cucumber genome.</title>
        <authorList>
            <person name="Li Z."/>
            <person name="Zhang Z."/>
            <person name="Yan P."/>
            <person name="Huang S."/>
            <person name="Fei Z."/>
            <person name="Lin K."/>
        </authorList>
    </citation>
    <scope>NUCLEOTIDE SEQUENCE [LARGE SCALE GENOMIC DNA]</scope>
    <source>
        <strain evidence="2">cv. 9930</strain>
    </source>
</reference>
<dbReference type="Proteomes" id="UP000029981">
    <property type="component" value="Chromosome 4"/>
</dbReference>
<dbReference type="Gramene" id="KGN54687">
    <property type="protein sequence ID" value="KGN54687"/>
    <property type="gene ID" value="Csa_4G426750"/>
</dbReference>
<reference evidence="1 2" key="3">
    <citation type="journal article" date="2010" name="BMC Genomics">
        <title>Transcriptome sequencing and comparative analysis of cucumber flowers with different sex types.</title>
        <authorList>
            <person name="Guo S."/>
            <person name="Zheng Y."/>
            <person name="Joung J.G."/>
            <person name="Liu S."/>
            <person name="Zhang Z."/>
            <person name="Crasta O.R."/>
            <person name="Sobral B.W."/>
            <person name="Xu Y."/>
            <person name="Huang S."/>
            <person name="Fei Z."/>
        </authorList>
    </citation>
    <scope>NUCLEOTIDE SEQUENCE [LARGE SCALE GENOMIC DNA]</scope>
    <source>
        <strain evidence="2">cv. 9930</strain>
    </source>
</reference>
<evidence type="ECO:0000313" key="2">
    <source>
        <dbReference type="Proteomes" id="UP000029981"/>
    </source>
</evidence>
<accession>A0A0A0L252</accession>
<reference evidence="1 2" key="1">
    <citation type="journal article" date="2009" name="Nat. Genet.">
        <title>The genome of the cucumber, Cucumis sativus L.</title>
        <authorList>
            <person name="Huang S."/>
            <person name="Li R."/>
            <person name="Zhang Z."/>
            <person name="Li L."/>
            <person name="Gu X."/>
            <person name="Fan W."/>
            <person name="Lucas W.J."/>
            <person name="Wang X."/>
            <person name="Xie B."/>
            <person name="Ni P."/>
            <person name="Ren Y."/>
            <person name="Zhu H."/>
            <person name="Li J."/>
            <person name="Lin K."/>
            <person name="Jin W."/>
            <person name="Fei Z."/>
            <person name="Li G."/>
            <person name="Staub J."/>
            <person name="Kilian A."/>
            <person name="van der Vossen E.A."/>
            <person name="Wu Y."/>
            <person name="Guo J."/>
            <person name="He J."/>
            <person name="Jia Z."/>
            <person name="Ren Y."/>
            <person name="Tian G."/>
            <person name="Lu Y."/>
            <person name="Ruan J."/>
            <person name="Qian W."/>
            <person name="Wang M."/>
            <person name="Huang Q."/>
            <person name="Li B."/>
            <person name="Xuan Z."/>
            <person name="Cao J."/>
            <person name="Asan"/>
            <person name="Wu Z."/>
            <person name="Zhang J."/>
            <person name="Cai Q."/>
            <person name="Bai Y."/>
            <person name="Zhao B."/>
            <person name="Han Y."/>
            <person name="Li Y."/>
            <person name="Li X."/>
            <person name="Wang S."/>
            <person name="Shi Q."/>
            <person name="Liu S."/>
            <person name="Cho W.K."/>
            <person name="Kim J.Y."/>
            <person name="Xu Y."/>
            <person name="Heller-Uszynska K."/>
            <person name="Miao H."/>
            <person name="Cheng Z."/>
            <person name="Zhang S."/>
            <person name="Wu J."/>
            <person name="Yang Y."/>
            <person name="Kang H."/>
            <person name="Li M."/>
            <person name="Liang H."/>
            <person name="Ren X."/>
            <person name="Shi Z."/>
            <person name="Wen M."/>
            <person name="Jian M."/>
            <person name="Yang H."/>
            <person name="Zhang G."/>
            <person name="Yang Z."/>
            <person name="Chen R."/>
            <person name="Liu S."/>
            <person name="Li J."/>
            <person name="Ma L."/>
            <person name="Liu H."/>
            <person name="Zhou Y."/>
            <person name="Zhao J."/>
            <person name="Fang X."/>
            <person name="Li G."/>
            <person name="Fang L."/>
            <person name="Li Y."/>
            <person name="Liu D."/>
            <person name="Zheng H."/>
            <person name="Zhang Y."/>
            <person name="Qin N."/>
            <person name="Li Z."/>
            <person name="Yang G."/>
            <person name="Yang S."/>
            <person name="Bolund L."/>
            <person name="Kristiansen K."/>
            <person name="Zheng H."/>
            <person name="Li S."/>
            <person name="Zhang X."/>
            <person name="Yang H."/>
            <person name="Wang J."/>
            <person name="Sun R."/>
            <person name="Zhang B."/>
            <person name="Jiang S."/>
            <person name="Wang J."/>
            <person name="Du Y."/>
            <person name="Li S."/>
        </authorList>
    </citation>
    <scope>NUCLEOTIDE SEQUENCE [LARGE SCALE GENOMIC DNA]</scope>
    <source>
        <strain evidence="2">cv. 9930</strain>
    </source>
</reference>
<organism evidence="1 2">
    <name type="scientific">Cucumis sativus</name>
    <name type="common">Cucumber</name>
    <dbReference type="NCBI Taxonomy" id="3659"/>
    <lineage>
        <taxon>Eukaryota</taxon>
        <taxon>Viridiplantae</taxon>
        <taxon>Streptophyta</taxon>
        <taxon>Embryophyta</taxon>
        <taxon>Tracheophyta</taxon>
        <taxon>Spermatophyta</taxon>
        <taxon>Magnoliopsida</taxon>
        <taxon>eudicotyledons</taxon>
        <taxon>Gunneridae</taxon>
        <taxon>Pentapetalae</taxon>
        <taxon>rosids</taxon>
        <taxon>fabids</taxon>
        <taxon>Cucurbitales</taxon>
        <taxon>Cucurbitaceae</taxon>
        <taxon>Benincaseae</taxon>
        <taxon>Cucumis</taxon>
    </lineage>
</organism>
<reference evidence="1 2" key="2">
    <citation type="journal article" date="2009" name="PLoS ONE">
        <title>An integrated genetic and cytogenetic map of the cucumber genome.</title>
        <authorList>
            <person name="Ren Y."/>
            <person name="Zhang Z."/>
            <person name="Liu J."/>
            <person name="Staub J.E."/>
            <person name="Han Y."/>
            <person name="Cheng Z."/>
            <person name="Li X."/>
            <person name="Lu J."/>
            <person name="Miao H."/>
            <person name="Kang H."/>
            <person name="Xie B."/>
            <person name="Gu X."/>
            <person name="Wang X."/>
            <person name="Du Y."/>
            <person name="Jin W."/>
            <person name="Huang S."/>
        </authorList>
    </citation>
    <scope>NUCLEOTIDE SEQUENCE [LARGE SCALE GENOMIC DNA]</scope>
    <source>
        <strain evidence="2">cv. 9930</strain>
    </source>
</reference>
<keyword evidence="2" id="KW-1185">Reference proteome</keyword>
<sequence>MDLGDELKRLRRFNKELFKGRSEKATKLYVSDKWRKGSMAESLGVKLGFLYLGPMVLSLWSMESNVLDLG</sequence>
<dbReference type="AlphaFoldDB" id="A0A0A0L252"/>
<evidence type="ECO:0000313" key="1">
    <source>
        <dbReference type="EMBL" id="KGN54687.1"/>
    </source>
</evidence>
<protein>
    <submittedName>
        <fullName evidence="1">Uncharacterized protein</fullName>
    </submittedName>
</protein>
<name>A0A0A0L252_CUCSA</name>